<keyword evidence="4" id="KW-1185">Reference proteome</keyword>
<organism evidence="3 4">
    <name type="scientific">Weissella soli</name>
    <dbReference type="NCBI Taxonomy" id="155866"/>
    <lineage>
        <taxon>Bacteria</taxon>
        <taxon>Bacillati</taxon>
        <taxon>Bacillota</taxon>
        <taxon>Bacilli</taxon>
        <taxon>Lactobacillales</taxon>
        <taxon>Lactobacillaceae</taxon>
        <taxon>Weissella</taxon>
    </lineage>
</organism>
<keyword evidence="2 3" id="KW-0378">Hydrolase</keyword>
<reference evidence="3 4" key="1">
    <citation type="submission" date="2018-07" db="EMBL/GenBank/DDBJ databases">
        <title>Genomic Encyclopedia of Type Strains, Phase III (KMG-III): the genomes of soil and plant-associated and newly described type strains.</title>
        <authorList>
            <person name="Whitman W."/>
        </authorList>
    </citation>
    <scope>NUCLEOTIDE SEQUENCE [LARGE SCALE GENOMIC DNA]</scope>
    <source>
        <strain evidence="3 4">CECT 7031</strain>
    </source>
</reference>
<comment type="similarity">
    <text evidence="1">Belongs to the glycosyl hydrolase 73 family.</text>
</comment>
<gene>
    <name evidence="3" type="ORF">DFP99_0798</name>
</gene>
<dbReference type="PANTHER" id="PTHR33308">
    <property type="entry name" value="PEPTIDOGLYCAN HYDROLASE FLGJ"/>
    <property type="match status" value="1"/>
</dbReference>
<accession>A0A288Q6R8</accession>
<dbReference type="KEGG" id="wso:WSWS_01169"/>
<proteinExistence type="inferred from homology"/>
<name>A0A288Q6R8_9LACO</name>
<dbReference type="InterPro" id="IPR002901">
    <property type="entry name" value="MGlyc_endo_b_GlcNAc-like_dom"/>
</dbReference>
<dbReference type="PRINTS" id="PR01002">
    <property type="entry name" value="FLGFLGJ"/>
</dbReference>
<sequence length="227" mass="25913">MAKQRRKKNLTVFFKRLKKWRPLRFFVYRGKLRRGRFIITVVLVLGLASYLSDIKVNPTSQATNTPTSLALNKLTREQFIQRLAPEAQSIQQRYHLRASISIAQAALESDWGRSELAFRYNNFFGVKAAVGMRSVTLPTKEYVNGQWITVDANFRVYDDFQASMVDHAILLTNGTTDKPQRYQTVIYADSVETAVAGLVSGGYATDPDYAKKLLNIIAVYKLEQYDK</sequence>
<dbReference type="PANTHER" id="PTHR33308:SF9">
    <property type="entry name" value="PEPTIDOGLYCAN HYDROLASE FLGJ"/>
    <property type="match status" value="1"/>
</dbReference>
<dbReference type="AlphaFoldDB" id="A0A288Q6R8"/>
<dbReference type="GO" id="GO:0004040">
    <property type="term" value="F:amidase activity"/>
    <property type="evidence" value="ECO:0007669"/>
    <property type="project" value="InterPro"/>
</dbReference>
<dbReference type="InterPro" id="IPR051056">
    <property type="entry name" value="Glycosyl_Hydrolase_73"/>
</dbReference>
<dbReference type="RefSeq" id="WP_070230392.1">
    <property type="nucleotide sequence ID" value="NZ_BJYO01000002.1"/>
</dbReference>
<dbReference type="Proteomes" id="UP000254912">
    <property type="component" value="Unassembled WGS sequence"/>
</dbReference>
<evidence type="ECO:0000313" key="4">
    <source>
        <dbReference type="Proteomes" id="UP000254912"/>
    </source>
</evidence>
<comment type="caution">
    <text evidence="3">The sequence shown here is derived from an EMBL/GenBank/DDBJ whole genome shotgun (WGS) entry which is preliminary data.</text>
</comment>
<evidence type="ECO:0000256" key="2">
    <source>
        <dbReference type="ARBA" id="ARBA00022801"/>
    </source>
</evidence>
<dbReference type="Gene3D" id="1.10.530.10">
    <property type="match status" value="1"/>
</dbReference>
<evidence type="ECO:0000313" key="3">
    <source>
        <dbReference type="EMBL" id="RDL12359.1"/>
    </source>
</evidence>
<protein>
    <submittedName>
        <fullName evidence="3">Flagellum-specific peptidoglycan hydrolase FlgJ</fullName>
    </submittedName>
</protein>
<dbReference type="EMBL" id="QRAS01000001">
    <property type="protein sequence ID" value="RDL12359.1"/>
    <property type="molecule type" value="Genomic_DNA"/>
</dbReference>
<dbReference type="Gene3D" id="4.10.80.30">
    <property type="entry name" value="DNA polymerase, domain 6"/>
    <property type="match status" value="1"/>
</dbReference>
<evidence type="ECO:0000256" key="1">
    <source>
        <dbReference type="ARBA" id="ARBA00010266"/>
    </source>
</evidence>
<dbReference type="Pfam" id="PF01832">
    <property type="entry name" value="Glucosaminidase"/>
    <property type="match status" value="1"/>
</dbReference>
<dbReference type="GeneID" id="94546356"/>
<dbReference type="SMART" id="SM00047">
    <property type="entry name" value="LYZ2"/>
    <property type="match status" value="1"/>
</dbReference>